<organism evidence="6 7">
    <name type="scientific">Dietzia psychralcaliphila</name>
    <dbReference type="NCBI Taxonomy" id="139021"/>
    <lineage>
        <taxon>Bacteria</taxon>
        <taxon>Bacillati</taxon>
        <taxon>Actinomycetota</taxon>
        <taxon>Actinomycetes</taxon>
        <taxon>Mycobacteriales</taxon>
        <taxon>Dietziaceae</taxon>
        <taxon>Dietzia</taxon>
    </lineage>
</organism>
<evidence type="ECO:0000256" key="3">
    <source>
        <dbReference type="ARBA" id="ARBA00022741"/>
    </source>
</evidence>
<keyword evidence="7" id="KW-1185">Reference proteome</keyword>
<dbReference type="RefSeq" id="WP_107748999.1">
    <property type="nucleotide sequence ID" value="NZ_CP015453.1"/>
</dbReference>
<keyword evidence="2" id="KW-0436">Ligase</keyword>
<evidence type="ECO:0000313" key="7">
    <source>
        <dbReference type="Proteomes" id="UP000244903"/>
    </source>
</evidence>
<name>A0AAD0JUT1_9ACTN</name>
<dbReference type="EMBL" id="CP015453">
    <property type="protein sequence ID" value="AWH95933.1"/>
    <property type="molecule type" value="Genomic_DNA"/>
</dbReference>
<dbReference type="GO" id="GO:0004467">
    <property type="term" value="F:long-chain fatty acid-CoA ligase activity"/>
    <property type="evidence" value="ECO:0007669"/>
    <property type="project" value="TreeGrafter"/>
</dbReference>
<evidence type="ECO:0000256" key="2">
    <source>
        <dbReference type="ARBA" id="ARBA00022598"/>
    </source>
</evidence>
<dbReference type="GO" id="GO:0005886">
    <property type="term" value="C:plasma membrane"/>
    <property type="evidence" value="ECO:0007669"/>
    <property type="project" value="TreeGrafter"/>
</dbReference>
<evidence type="ECO:0000313" key="6">
    <source>
        <dbReference type="EMBL" id="AWH95933.1"/>
    </source>
</evidence>
<dbReference type="PANTHER" id="PTHR43107">
    <property type="entry name" value="LONG-CHAIN FATTY ACID TRANSPORT PROTEIN"/>
    <property type="match status" value="1"/>
</dbReference>
<accession>A0AAD0JUT1</accession>
<dbReference type="PANTHER" id="PTHR43107:SF15">
    <property type="entry name" value="FATTY ACID TRANSPORT PROTEIN 3, ISOFORM A"/>
    <property type="match status" value="1"/>
</dbReference>
<protein>
    <submittedName>
        <fullName evidence="6">Acyl-CoA synthetase</fullName>
    </submittedName>
</protein>
<dbReference type="GO" id="GO:0044539">
    <property type="term" value="P:long-chain fatty acid import into cell"/>
    <property type="evidence" value="ECO:0007669"/>
    <property type="project" value="TreeGrafter"/>
</dbReference>
<dbReference type="Gene3D" id="3.40.50.1820">
    <property type="entry name" value="alpha/beta hydrolase"/>
    <property type="match status" value="1"/>
</dbReference>
<reference evidence="6 7" key="1">
    <citation type="submission" date="2016-04" db="EMBL/GenBank/DDBJ databases">
        <title>Complete genome sequence of the haloalkaliphilic hydrocarbon-degrading bacterium Dietzia psychralcaliphila ILA-1T, isolated from a drain of a fish product-processing plant.</title>
        <authorList>
            <person name="Zhao J."/>
            <person name="Hu B."/>
            <person name="Geng S."/>
            <person name="Nie Y."/>
            <person name="Tang Y."/>
        </authorList>
    </citation>
    <scope>NUCLEOTIDE SEQUENCE [LARGE SCALE GENOMIC DNA]</scope>
    <source>
        <strain evidence="6 7">ILA-1</strain>
    </source>
</reference>
<dbReference type="KEGG" id="dpc:A6048_10930"/>
<dbReference type="GO" id="GO:0005324">
    <property type="term" value="F:long-chain fatty acid transmembrane transporter activity"/>
    <property type="evidence" value="ECO:0007669"/>
    <property type="project" value="TreeGrafter"/>
</dbReference>
<dbReference type="Gene3D" id="3.40.50.12780">
    <property type="entry name" value="N-terminal domain of ligase-like"/>
    <property type="match status" value="1"/>
</dbReference>
<comment type="similarity">
    <text evidence="1">Belongs to the ATP-dependent AMP-binding enzyme family.</text>
</comment>
<dbReference type="SUPFAM" id="SSF56801">
    <property type="entry name" value="Acetyl-CoA synthetase-like"/>
    <property type="match status" value="1"/>
</dbReference>
<evidence type="ECO:0000256" key="4">
    <source>
        <dbReference type="ARBA" id="ARBA00022840"/>
    </source>
</evidence>
<dbReference type="GO" id="GO:0005524">
    <property type="term" value="F:ATP binding"/>
    <property type="evidence" value="ECO:0007669"/>
    <property type="project" value="UniProtKB-KW"/>
</dbReference>
<keyword evidence="4" id="KW-0067">ATP-binding</keyword>
<keyword evidence="3" id="KW-0547">Nucleotide-binding</keyword>
<dbReference type="AlphaFoldDB" id="A0AAD0JUT1"/>
<dbReference type="NCBIfam" id="NF005898">
    <property type="entry name" value="PRK07868.1"/>
    <property type="match status" value="1"/>
</dbReference>
<dbReference type="Pfam" id="PF00501">
    <property type="entry name" value="AMP-binding"/>
    <property type="match status" value="1"/>
</dbReference>
<evidence type="ECO:0000256" key="1">
    <source>
        <dbReference type="ARBA" id="ARBA00006432"/>
    </source>
</evidence>
<dbReference type="InterPro" id="IPR000873">
    <property type="entry name" value="AMP-dep_synth/lig_dom"/>
</dbReference>
<gene>
    <name evidence="6" type="ORF">A6048_10930</name>
</gene>
<proteinExistence type="inferred from homology"/>
<feature type="domain" description="AMP-dependent synthetase/ligase" evidence="5">
    <location>
        <begin position="472"/>
        <end position="807"/>
    </location>
</feature>
<evidence type="ECO:0000259" key="5">
    <source>
        <dbReference type="Pfam" id="PF00501"/>
    </source>
</evidence>
<dbReference type="Proteomes" id="UP000244903">
    <property type="component" value="Chromosome"/>
</dbReference>
<dbReference type="InterPro" id="IPR029058">
    <property type="entry name" value="AB_hydrolase_fold"/>
</dbReference>
<dbReference type="SUPFAM" id="SSF53474">
    <property type="entry name" value="alpha/beta-Hydrolases"/>
    <property type="match status" value="1"/>
</dbReference>
<dbReference type="InterPro" id="IPR042099">
    <property type="entry name" value="ANL_N_sf"/>
</dbReference>
<sequence length="1013" mass="107277">MTPRPDTLAAALTTATSFVVNAVEVLRFGGLQTDEEPSPFEIATRRPMYRLRRYYGPVAGGAGHRPAGVDVDEVDVDAVDVDEGPRPPIVLVPPMMISADIWDVSPSTSAVAALHEAGMDPWVIDFGSPDLEDGGLERTLTDHVVAVSEVIDLVTAATGRSVHLGGYSQGGMFCYQAAAYRRSRDLESIVTFGSPVDWRGSAPLGVPEDVIVNVARFVAGYVFSDRSLPGWLASTGFRLLDPIKTARSQVGFLRQLHDREALIGHERQRRFLGGEGFVAWSGPAIVDMMQQVIIQNRMMVGGFVVGDHVVSLADITCPVLAVLGEVDEIGVPAGVRKIAAVAPSAEVYEFPVRAGHFGLVVGSTASSQTWPAVTDWIGWIEGTGERPEGIAEVGPDSAGDPTPTTAVMLAAEGANQVAGIGVGMVRGAGHLAVGALQTTRALGYEALHAAPRLMRLGQIQTGTRISFAKIMAERARTQPGDACFLFADRVHTYSAVDARITNVVRGLIEVGVRQGDHIGVLMETRPSALVAIAALSRLGAVAVLLPPSPDLSELLLLSSVSEVVVDPEHAAGVTDAGARALVLGGGADRDLPGDLGEGVVDLERIDPDAVELPRWYRPDPGRAGDLAFVVFTRTTGSWQTKLVTNHRWALSAFGTASAARLTAASTVYCLSPLHHPSGLLTAVGGAVVGGSRIALSRGFDPATFDEEIRRYGVTVVSYTWAMMRELVRQPVHPRDTLPTITLFMGSGMPRGVWRRVLDRYPGTRVLEFYAGTEVDVVLANLSTSKQGARGRPLPGTAEVRLVEVDPDSGSIITGPGGYAVPSEVGAPGLLLARPRLRVDASIRRLRGVFRRGDTWVSTDDVFERDRDGDFWLLGPASTVVRTSHGPVFPIQVADALGDLPEVDIAVVYGVPAATGPVAVAAVSKWGSTAITAADVGGALVSVPSAGRPDIVHVVDTIPVTNWYRPDATALAARGLPKAGPRTWIRDPASGEYVRLTKAVRDGLVPSTVTDGGR</sequence>